<gene>
    <name evidence="2" type="ORF">BAL341_1532</name>
</gene>
<protein>
    <submittedName>
        <fullName evidence="2">Uncharacterized protein</fullName>
    </submittedName>
</protein>
<keyword evidence="1" id="KW-0472">Membrane</keyword>
<organism evidence="2">
    <name type="scientific">Rheinheimera sp. BAL341</name>
    <dbReference type="NCBI Taxonomy" id="1708203"/>
    <lineage>
        <taxon>Bacteria</taxon>
        <taxon>Pseudomonadati</taxon>
        <taxon>Pseudomonadota</taxon>
        <taxon>Gammaproteobacteria</taxon>
        <taxon>Chromatiales</taxon>
        <taxon>Chromatiaceae</taxon>
        <taxon>Rheinheimera</taxon>
    </lineage>
</organism>
<proteinExistence type="predicted"/>
<keyword evidence="1" id="KW-1133">Transmembrane helix</keyword>
<reference evidence="2" key="1">
    <citation type="submission" date="2019-04" db="EMBL/GenBank/DDBJ databases">
        <authorList>
            <person name="Brambilla D."/>
        </authorList>
    </citation>
    <scope>NUCLEOTIDE SEQUENCE</scope>
    <source>
        <strain evidence="2">BAL1</strain>
    </source>
</reference>
<evidence type="ECO:0000313" key="2">
    <source>
        <dbReference type="EMBL" id="VHO03695.1"/>
    </source>
</evidence>
<feature type="transmembrane region" description="Helical" evidence="1">
    <location>
        <begin position="31"/>
        <end position="50"/>
    </location>
</feature>
<accession>A0A486XME0</accession>
<name>A0A486XME0_9GAMM</name>
<evidence type="ECO:0000256" key="1">
    <source>
        <dbReference type="SAM" id="Phobius"/>
    </source>
</evidence>
<sequence>MSGSDFIAYFCLKIDFYLTQLSGKQQGQRRFLQGINYVFFVAVTILPALAL</sequence>
<dbReference type="AlphaFoldDB" id="A0A486XME0"/>
<dbReference type="EMBL" id="CAAJGR010000086">
    <property type="protein sequence ID" value="VHO03695.1"/>
    <property type="molecule type" value="Genomic_DNA"/>
</dbReference>
<keyword evidence="1" id="KW-0812">Transmembrane</keyword>